<feature type="binding site" evidence="12">
    <location>
        <position position="130"/>
    </location>
    <ligand>
        <name>Zn(2+)</name>
        <dbReference type="ChEBI" id="CHEBI:29105"/>
        <note>catalytic</note>
    </ligand>
</feature>
<organism evidence="15 18">
    <name type="scientific">Methylopila capsulata</name>
    <dbReference type="NCBI Taxonomy" id="61654"/>
    <lineage>
        <taxon>Bacteria</taxon>
        <taxon>Pseudomonadati</taxon>
        <taxon>Pseudomonadota</taxon>
        <taxon>Alphaproteobacteria</taxon>
        <taxon>Hyphomicrobiales</taxon>
        <taxon>Methylopilaceae</taxon>
        <taxon>Methylopila</taxon>
    </lineage>
</organism>
<keyword evidence="5 12" id="KW-0812">Transmembrane</keyword>
<keyword evidence="8 12" id="KW-0862">Zinc</keyword>
<evidence type="ECO:0000256" key="3">
    <source>
        <dbReference type="ARBA" id="ARBA00022475"/>
    </source>
</evidence>
<dbReference type="Proteomes" id="UP001143400">
    <property type="component" value="Unassembled WGS sequence"/>
</dbReference>
<evidence type="ECO:0000256" key="12">
    <source>
        <dbReference type="HAMAP-Rule" id="MF_00188"/>
    </source>
</evidence>
<evidence type="ECO:0000313" key="15">
    <source>
        <dbReference type="EMBL" id="GLK54992.1"/>
    </source>
</evidence>
<feature type="active site" evidence="12">
    <location>
        <position position="131"/>
    </location>
</feature>
<dbReference type="EC" id="3.4.24.-" evidence="12"/>
<comment type="caution">
    <text evidence="15">The sequence shown here is derived from an EMBL/GenBank/DDBJ whole genome shotgun (WGS) entry which is preliminary data.</text>
</comment>
<feature type="transmembrane region" description="Helical" evidence="12">
    <location>
        <begin position="7"/>
        <end position="24"/>
    </location>
</feature>
<keyword evidence="3 12" id="KW-1003">Cell membrane</keyword>
<keyword evidence="4 12" id="KW-0645">Protease</keyword>
<evidence type="ECO:0000256" key="7">
    <source>
        <dbReference type="ARBA" id="ARBA00022801"/>
    </source>
</evidence>
<evidence type="ECO:0000256" key="8">
    <source>
        <dbReference type="ARBA" id="ARBA00022833"/>
    </source>
</evidence>
<dbReference type="EMBL" id="JAFBCY010000002">
    <property type="protein sequence ID" value="MBM7851927.1"/>
    <property type="molecule type" value="Genomic_DNA"/>
</dbReference>
<comment type="similarity">
    <text evidence="2 12">Belongs to the peptidase M48B family.</text>
</comment>
<accession>A0A9W6IR57</accession>
<protein>
    <recommendedName>
        <fullName evidence="12">Protease HtpX homolog</fullName>
        <ecNumber evidence="12">3.4.24.-</ecNumber>
    </recommendedName>
</protein>
<keyword evidence="7 12" id="KW-0378">Hydrolase</keyword>
<evidence type="ECO:0000313" key="17">
    <source>
        <dbReference type="Proteomes" id="UP000758856"/>
    </source>
</evidence>
<feature type="domain" description="Peptidase M48" evidence="14">
    <location>
        <begin position="71"/>
        <end position="277"/>
    </location>
</feature>
<dbReference type="NCBIfam" id="NF002826">
    <property type="entry name" value="PRK03001.1"/>
    <property type="match status" value="1"/>
</dbReference>
<dbReference type="PANTHER" id="PTHR43221:SF1">
    <property type="entry name" value="PROTEASE HTPX"/>
    <property type="match status" value="1"/>
</dbReference>
<feature type="transmembrane region" description="Helical" evidence="12">
    <location>
        <begin position="174"/>
        <end position="197"/>
    </location>
</feature>
<dbReference type="InterPro" id="IPR001915">
    <property type="entry name" value="Peptidase_M48"/>
</dbReference>
<dbReference type="GO" id="GO:0004222">
    <property type="term" value="F:metalloendopeptidase activity"/>
    <property type="evidence" value="ECO:0007669"/>
    <property type="project" value="UniProtKB-UniRule"/>
</dbReference>
<feature type="binding site" evidence="12">
    <location>
        <position position="202"/>
    </location>
    <ligand>
        <name>Zn(2+)</name>
        <dbReference type="ChEBI" id="CHEBI:29105"/>
        <note>catalytic</note>
    </ligand>
</feature>
<comment type="cofactor">
    <cofactor evidence="12">
        <name>Zn(2+)</name>
        <dbReference type="ChEBI" id="CHEBI:29105"/>
    </cofactor>
    <text evidence="12">Binds 1 zinc ion per subunit.</text>
</comment>
<keyword evidence="16" id="KW-0346">Stress response</keyword>
<feature type="transmembrane region" description="Helical" evidence="12">
    <location>
        <begin position="141"/>
        <end position="162"/>
    </location>
</feature>
<dbReference type="Pfam" id="PF01435">
    <property type="entry name" value="Peptidase_M48"/>
    <property type="match status" value="1"/>
</dbReference>
<dbReference type="PANTHER" id="PTHR43221">
    <property type="entry name" value="PROTEASE HTPX"/>
    <property type="match status" value="1"/>
</dbReference>
<dbReference type="GO" id="GO:0005886">
    <property type="term" value="C:plasma membrane"/>
    <property type="evidence" value="ECO:0007669"/>
    <property type="project" value="UniProtKB-SubCell"/>
</dbReference>
<evidence type="ECO:0000313" key="18">
    <source>
        <dbReference type="Proteomes" id="UP001143400"/>
    </source>
</evidence>
<dbReference type="Proteomes" id="UP000758856">
    <property type="component" value="Unassembled WGS sequence"/>
</dbReference>
<keyword evidence="17" id="KW-1185">Reference proteome</keyword>
<reference evidence="16 17" key="2">
    <citation type="submission" date="2021-01" db="EMBL/GenBank/DDBJ databases">
        <title>Genomic Encyclopedia of Type Strains, Phase IV (KMG-IV): sequencing the most valuable type-strain genomes for metagenomic binning, comparative biology and taxonomic classification.</title>
        <authorList>
            <person name="Goeker M."/>
        </authorList>
    </citation>
    <scope>NUCLEOTIDE SEQUENCE [LARGE SCALE GENOMIC DNA]</scope>
    <source>
        <strain evidence="16 17">DSM 6130</strain>
    </source>
</reference>
<evidence type="ECO:0000259" key="14">
    <source>
        <dbReference type="Pfam" id="PF01435"/>
    </source>
</evidence>
<name>A0A9W6IR57_9HYPH</name>
<dbReference type="NCBIfam" id="NF002363">
    <property type="entry name" value="PRK01345.1"/>
    <property type="match status" value="1"/>
</dbReference>
<dbReference type="CDD" id="cd07336">
    <property type="entry name" value="M48B_HtpX_like"/>
    <property type="match status" value="1"/>
</dbReference>
<dbReference type="GO" id="GO:0008270">
    <property type="term" value="F:zinc ion binding"/>
    <property type="evidence" value="ECO:0007669"/>
    <property type="project" value="UniProtKB-UniRule"/>
</dbReference>
<keyword evidence="10 12" id="KW-0482">Metalloprotease</keyword>
<sequence length="309" mass="32802">MNYFRTALLLAGMTALFMGVGFLIGGKGGLMIAFVVALAMNAWSYWNSDKAVLRMHNAQEVDARSAPEFYGMVQELAARAQLPMPRVFIIDEPQPNAFATGRNPENAAVAATTGLLHSLSREEVAGVMAHELAHVKNHDTLIMTITATIAGAISMLANFGFLFSGNRENNGSPFGVIGSIAMMILAPIAAMIVQMAISRTREYQADKLGAEICGRPDWLASALGKIAGGAARIENDAAERNPATAHMFIINPLSGHRMDNLFSTHPATENRIAALMELARGMGARPAAAPSGPASGPWGGSQRRSGPWG</sequence>
<dbReference type="RefSeq" id="WP_204950305.1">
    <property type="nucleotide sequence ID" value="NZ_BSFF01000001.1"/>
</dbReference>
<evidence type="ECO:0000313" key="16">
    <source>
        <dbReference type="EMBL" id="MBM7851927.1"/>
    </source>
</evidence>
<feature type="region of interest" description="Disordered" evidence="13">
    <location>
        <begin position="284"/>
        <end position="309"/>
    </location>
</feature>
<evidence type="ECO:0000256" key="11">
    <source>
        <dbReference type="ARBA" id="ARBA00023136"/>
    </source>
</evidence>
<dbReference type="HAMAP" id="MF_00188">
    <property type="entry name" value="Pept_M48_protease_HtpX"/>
    <property type="match status" value="1"/>
</dbReference>
<evidence type="ECO:0000256" key="9">
    <source>
        <dbReference type="ARBA" id="ARBA00022989"/>
    </source>
</evidence>
<evidence type="ECO:0000256" key="10">
    <source>
        <dbReference type="ARBA" id="ARBA00023049"/>
    </source>
</evidence>
<evidence type="ECO:0000256" key="13">
    <source>
        <dbReference type="SAM" id="MobiDB-lite"/>
    </source>
</evidence>
<comment type="subcellular location">
    <subcellularLocation>
        <location evidence="1 12">Cell membrane</location>
        <topology evidence="1 12">Multi-pass membrane protein</topology>
    </subcellularLocation>
</comment>
<evidence type="ECO:0000256" key="5">
    <source>
        <dbReference type="ARBA" id="ARBA00022692"/>
    </source>
</evidence>
<proteinExistence type="inferred from homology"/>
<dbReference type="EMBL" id="BSFF01000001">
    <property type="protein sequence ID" value="GLK54992.1"/>
    <property type="molecule type" value="Genomic_DNA"/>
</dbReference>
<dbReference type="AlphaFoldDB" id="A0A9W6IR57"/>
<evidence type="ECO:0000256" key="2">
    <source>
        <dbReference type="ARBA" id="ARBA00009779"/>
    </source>
</evidence>
<keyword evidence="11 12" id="KW-0472">Membrane</keyword>
<evidence type="ECO:0000256" key="4">
    <source>
        <dbReference type="ARBA" id="ARBA00022670"/>
    </source>
</evidence>
<evidence type="ECO:0000256" key="1">
    <source>
        <dbReference type="ARBA" id="ARBA00004651"/>
    </source>
</evidence>
<feature type="transmembrane region" description="Helical" evidence="12">
    <location>
        <begin position="30"/>
        <end position="46"/>
    </location>
</feature>
<reference evidence="15" key="1">
    <citation type="journal article" date="2014" name="Int. J. Syst. Evol. Microbiol.">
        <title>Complete genome sequence of Corynebacterium casei LMG S-19264T (=DSM 44701T), isolated from a smear-ripened cheese.</title>
        <authorList>
            <consortium name="US DOE Joint Genome Institute (JGI-PGF)"/>
            <person name="Walter F."/>
            <person name="Albersmeier A."/>
            <person name="Kalinowski J."/>
            <person name="Ruckert C."/>
        </authorList>
    </citation>
    <scope>NUCLEOTIDE SEQUENCE</scope>
    <source>
        <strain evidence="15">VKM B-1606</strain>
    </source>
</reference>
<dbReference type="InterPro" id="IPR022919">
    <property type="entry name" value="Pept_M48_protease_HtpX"/>
</dbReference>
<dbReference type="GO" id="GO:0006508">
    <property type="term" value="P:proteolysis"/>
    <property type="evidence" value="ECO:0007669"/>
    <property type="project" value="UniProtKB-KW"/>
</dbReference>
<keyword evidence="9 12" id="KW-1133">Transmembrane helix</keyword>
<evidence type="ECO:0000256" key="6">
    <source>
        <dbReference type="ARBA" id="ARBA00022723"/>
    </source>
</evidence>
<dbReference type="Gene3D" id="3.30.2010.10">
    <property type="entry name" value="Metalloproteases ('zincins'), catalytic domain"/>
    <property type="match status" value="1"/>
</dbReference>
<keyword evidence="6 12" id="KW-0479">Metal-binding</keyword>
<feature type="binding site" evidence="12">
    <location>
        <position position="134"/>
    </location>
    <ligand>
        <name>Zn(2+)</name>
        <dbReference type="ChEBI" id="CHEBI:29105"/>
        <note>catalytic</note>
    </ligand>
</feature>
<reference evidence="15" key="3">
    <citation type="submission" date="2023-01" db="EMBL/GenBank/DDBJ databases">
        <authorList>
            <person name="Sun Q."/>
            <person name="Evtushenko L."/>
        </authorList>
    </citation>
    <scope>NUCLEOTIDE SEQUENCE</scope>
    <source>
        <strain evidence="15">VKM B-1606</strain>
    </source>
</reference>
<feature type="compositionally biased region" description="Low complexity" evidence="13">
    <location>
        <begin position="284"/>
        <end position="296"/>
    </location>
</feature>
<dbReference type="InterPro" id="IPR050083">
    <property type="entry name" value="HtpX_protease"/>
</dbReference>
<gene>
    <name evidence="12 15" type="primary">htpX</name>
    <name evidence="15" type="ORF">GCM10008170_10110</name>
    <name evidence="16" type="ORF">JOD31_002152</name>
</gene>